<protein>
    <recommendedName>
        <fullName evidence="3">PDZ domain-containing protein</fullName>
    </recommendedName>
</protein>
<accession>A0A8T3CJK6</accession>
<dbReference type="InterPro" id="IPR036034">
    <property type="entry name" value="PDZ_sf"/>
</dbReference>
<reference evidence="4" key="1">
    <citation type="submission" date="2021-01" db="EMBL/GenBank/DDBJ databases">
        <authorList>
            <person name="Zahm M."/>
            <person name="Roques C."/>
            <person name="Cabau C."/>
            <person name="Klopp C."/>
            <person name="Donnadieu C."/>
            <person name="Jouanno E."/>
            <person name="Lampietro C."/>
            <person name="Louis A."/>
            <person name="Herpin A."/>
            <person name="Echchiki A."/>
            <person name="Berthelot C."/>
            <person name="Parey E."/>
            <person name="Roest-Crollius H."/>
            <person name="Braasch I."/>
            <person name="Postlethwait J."/>
            <person name="Bobe J."/>
            <person name="Montfort J."/>
            <person name="Bouchez O."/>
            <person name="Begum T."/>
            <person name="Mejri S."/>
            <person name="Adams A."/>
            <person name="Chen W.-J."/>
            <person name="Guiguen Y."/>
        </authorList>
    </citation>
    <scope>NUCLEOTIDE SEQUENCE</scope>
    <source>
        <tissue evidence="4">Blood</tissue>
    </source>
</reference>
<feature type="region of interest" description="Disordered" evidence="2">
    <location>
        <begin position="136"/>
        <end position="176"/>
    </location>
</feature>
<dbReference type="PANTHER" id="PTHR19964:SF35">
    <property type="entry name" value="PDZ DOMAIN-CONTAINING PROTEIN"/>
    <property type="match status" value="1"/>
</dbReference>
<dbReference type="SUPFAM" id="SSF50156">
    <property type="entry name" value="PDZ domain-like"/>
    <property type="match status" value="2"/>
</dbReference>
<feature type="domain" description="PDZ" evidence="3">
    <location>
        <begin position="198"/>
        <end position="271"/>
    </location>
</feature>
<dbReference type="Gene3D" id="2.30.42.10">
    <property type="match status" value="2"/>
</dbReference>
<dbReference type="OrthoDB" id="6022242at2759"/>
<dbReference type="InterPro" id="IPR001478">
    <property type="entry name" value="PDZ"/>
</dbReference>
<gene>
    <name evidence="4" type="ORF">AGOR_G00228660</name>
</gene>
<dbReference type="Proteomes" id="UP000829720">
    <property type="component" value="Unassembled WGS sequence"/>
</dbReference>
<dbReference type="EMBL" id="JAERUA010000022">
    <property type="protein sequence ID" value="KAI1884656.1"/>
    <property type="molecule type" value="Genomic_DNA"/>
</dbReference>
<dbReference type="SMART" id="SM00228">
    <property type="entry name" value="PDZ"/>
    <property type="match status" value="2"/>
</dbReference>
<feature type="compositionally biased region" description="Polar residues" evidence="2">
    <location>
        <begin position="136"/>
        <end position="148"/>
    </location>
</feature>
<sequence length="645" mass="70582">MSYLKHRAERFDGLSLLYWTLMGPHGVDRAVHSMDFTDCENGLGIKVIGGVKELTGEEFGVYVKRILPGGLAAIDGHLQPGDQILEVNGDSLVGVTSDRAVDILRAASSTNHMRLLIARDEEARREFAELLEKYGSNSNAGSTRSSPIQHAGRYIDSTSSGSSSRSQSPLLLSPAGSQSNYNGTGPLLRSLSHPGEGVIQLISLAHSCSLGITIGGGSNRPDGPAIFIQEVLSGGDCHKDGRLRPGDQLIAINKESLIGMTHEEAKSLVNKVKFSQEGMIEIAFIPGKGPFPSSTSLHNGVHRGLGNGFSSSRLKVHVRSPEIRHEEPTSVPSSSPDICPPDIHVPVSTASQKTATAAKPKISLDPHIRLKSEKVDLALSYLGLEITEEKKRKLRQSLTTDLQGTVAYGDFVEATRDVFHDKLQEAGLAEGPFMFSYHEAASLMDTSAFHSPTLLKDTEHSKKTLEVELQKTAEKATATFEENRSLKSKLQVAEAMQRQNTSAEQDYEEVIQLLEAEIKDLKNQLAGKQTKKSLEASKEDVIELNRRLCFIDCQLRKSEHSRRNLEMSNKKLLGFAQNVHRVLSSTNLFGIESGMFLFLVCQERVNVGLNTVETEALHMLHIPSDQLSFQSLLSVAPIITSWTFC</sequence>
<dbReference type="PANTHER" id="PTHR19964">
    <property type="entry name" value="MULTIPLE PDZ DOMAIN PROTEIN"/>
    <property type="match status" value="1"/>
</dbReference>
<feature type="coiled-coil region" evidence="1">
    <location>
        <begin position="455"/>
        <end position="531"/>
    </location>
</feature>
<evidence type="ECO:0000256" key="1">
    <source>
        <dbReference type="SAM" id="Coils"/>
    </source>
</evidence>
<keyword evidence="5" id="KW-1185">Reference proteome</keyword>
<dbReference type="CDD" id="cd06698">
    <property type="entry name" value="PDZ1_hSTXBP4-PDZ2_GgSTXBP4-like"/>
    <property type="match status" value="1"/>
</dbReference>
<organism evidence="4 5">
    <name type="scientific">Albula goreensis</name>
    <dbReference type="NCBI Taxonomy" id="1534307"/>
    <lineage>
        <taxon>Eukaryota</taxon>
        <taxon>Metazoa</taxon>
        <taxon>Chordata</taxon>
        <taxon>Craniata</taxon>
        <taxon>Vertebrata</taxon>
        <taxon>Euteleostomi</taxon>
        <taxon>Actinopterygii</taxon>
        <taxon>Neopterygii</taxon>
        <taxon>Teleostei</taxon>
        <taxon>Albuliformes</taxon>
        <taxon>Albulidae</taxon>
        <taxon>Albula</taxon>
    </lineage>
</organism>
<dbReference type="InterPro" id="IPR051342">
    <property type="entry name" value="PDZ_scaffold"/>
</dbReference>
<comment type="caution">
    <text evidence="4">The sequence shown here is derived from an EMBL/GenBank/DDBJ whole genome shotgun (WGS) entry which is preliminary data.</text>
</comment>
<keyword evidence="1" id="KW-0175">Coiled coil</keyword>
<proteinExistence type="predicted"/>
<feature type="compositionally biased region" description="Low complexity" evidence="2">
    <location>
        <begin position="157"/>
        <end position="173"/>
    </location>
</feature>
<evidence type="ECO:0000313" key="5">
    <source>
        <dbReference type="Proteomes" id="UP000829720"/>
    </source>
</evidence>
<name>A0A8T3CJK6_9TELE</name>
<evidence type="ECO:0000259" key="3">
    <source>
        <dbReference type="PROSITE" id="PS50106"/>
    </source>
</evidence>
<dbReference type="CDD" id="cd06692">
    <property type="entry name" value="PDZ1_GgSTXBP4-like"/>
    <property type="match status" value="1"/>
</dbReference>
<evidence type="ECO:0000256" key="2">
    <source>
        <dbReference type="SAM" id="MobiDB-lite"/>
    </source>
</evidence>
<feature type="domain" description="PDZ" evidence="3">
    <location>
        <begin position="33"/>
        <end position="119"/>
    </location>
</feature>
<dbReference type="PROSITE" id="PS50106">
    <property type="entry name" value="PDZ"/>
    <property type="match status" value="2"/>
</dbReference>
<dbReference type="Pfam" id="PF00595">
    <property type="entry name" value="PDZ"/>
    <property type="match status" value="2"/>
</dbReference>
<dbReference type="AlphaFoldDB" id="A0A8T3CJK6"/>
<evidence type="ECO:0000313" key="4">
    <source>
        <dbReference type="EMBL" id="KAI1884656.1"/>
    </source>
</evidence>